<dbReference type="Proteomes" id="UP000444185">
    <property type="component" value="Unassembled WGS sequence"/>
</dbReference>
<keyword evidence="2" id="KW-0808">Transferase</keyword>
<dbReference type="InterPro" id="IPR031165">
    <property type="entry name" value="GNAT_YJDJ"/>
</dbReference>
<dbReference type="Gene3D" id="3.40.630.30">
    <property type="match status" value="1"/>
</dbReference>
<sequence>MSGTPLARTALLAQKGYFVSDTITVEHDGSETAGRYFATVEGAPRDAELTWRGDGKVRHATHTFVPTAARGKGIAEKLVNAMIADAREQGFRIAPDCSYVDTYFRRHAELSDLRA</sequence>
<feature type="domain" description="N-acetyltransferase" evidence="1">
    <location>
        <begin position="28"/>
        <end position="115"/>
    </location>
</feature>
<proteinExistence type="predicted"/>
<dbReference type="PROSITE" id="PS51729">
    <property type="entry name" value="GNAT_YJDJ"/>
    <property type="match status" value="1"/>
</dbReference>
<organism evidence="2 3">
    <name type="scientific">Qipengyuania gaetbuli</name>
    <dbReference type="NCBI Taxonomy" id="266952"/>
    <lineage>
        <taxon>Bacteria</taxon>
        <taxon>Pseudomonadati</taxon>
        <taxon>Pseudomonadota</taxon>
        <taxon>Alphaproteobacteria</taxon>
        <taxon>Sphingomonadales</taxon>
        <taxon>Erythrobacteraceae</taxon>
        <taxon>Qipengyuania</taxon>
    </lineage>
</organism>
<evidence type="ECO:0000313" key="3">
    <source>
        <dbReference type="Proteomes" id="UP000444185"/>
    </source>
</evidence>
<evidence type="ECO:0000313" key="2">
    <source>
        <dbReference type="EMBL" id="MXO52005.1"/>
    </source>
</evidence>
<accession>A0A844Y197</accession>
<dbReference type="Pfam" id="PF14542">
    <property type="entry name" value="Acetyltransf_CG"/>
    <property type="match status" value="1"/>
</dbReference>
<dbReference type="PANTHER" id="PTHR31435">
    <property type="entry name" value="PROTEIN NATD1"/>
    <property type="match status" value="1"/>
</dbReference>
<comment type="caution">
    <text evidence="2">The sequence shown here is derived from an EMBL/GenBank/DDBJ whole genome shotgun (WGS) entry which is preliminary data.</text>
</comment>
<gene>
    <name evidence="2" type="ORF">GRI42_11895</name>
</gene>
<dbReference type="CDD" id="cd04301">
    <property type="entry name" value="NAT_SF"/>
    <property type="match status" value="1"/>
</dbReference>
<dbReference type="InterPro" id="IPR045057">
    <property type="entry name" value="Gcn5-rel_NAT"/>
</dbReference>
<dbReference type="SUPFAM" id="SSF55729">
    <property type="entry name" value="Acyl-CoA N-acyltransferases (Nat)"/>
    <property type="match status" value="1"/>
</dbReference>
<dbReference type="AlphaFoldDB" id="A0A844Y197"/>
<dbReference type="GO" id="GO:0016740">
    <property type="term" value="F:transferase activity"/>
    <property type="evidence" value="ECO:0007669"/>
    <property type="project" value="UniProtKB-KW"/>
</dbReference>
<evidence type="ECO:0000259" key="1">
    <source>
        <dbReference type="PROSITE" id="PS51729"/>
    </source>
</evidence>
<dbReference type="EMBL" id="WTYF01000004">
    <property type="protein sequence ID" value="MXO52005.1"/>
    <property type="molecule type" value="Genomic_DNA"/>
</dbReference>
<dbReference type="PANTHER" id="PTHR31435:SF9">
    <property type="entry name" value="PROTEIN NATD1"/>
    <property type="match status" value="1"/>
</dbReference>
<protein>
    <submittedName>
        <fullName evidence="2">N-acetyltransferase</fullName>
    </submittedName>
</protein>
<keyword evidence="3" id="KW-1185">Reference proteome</keyword>
<dbReference type="InterPro" id="IPR016181">
    <property type="entry name" value="Acyl_CoA_acyltransferase"/>
</dbReference>
<dbReference type="OrthoDB" id="9800945at2"/>
<name>A0A844Y197_9SPHN</name>
<reference evidence="2 3" key="1">
    <citation type="submission" date="2019-12" db="EMBL/GenBank/DDBJ databases">
        <title>Genomic-based taxomic classification of the family Erythrobacteraceae.</title>
        <authorList>
            <person name="Xu L."/>
        </authorList>
    </citation>
    <scope>NUCLEOTIDE SEQUENCE [LARGE SCALE GENOMIC DNA]</scope>
    <source>
        <strain evidence="2 3">DSM 16225</strain>
    </source>
</reference>